<name>A0A939C6Z2_9ARCH</name>
<dbReference type="EMBL" id="JAFGDB010000025">
    <property type="protein sequence ID" value="MBN2067114.1"/>
    <property type="molecule type" value="Genomic_DNA"/>
</dbReference>
<reference evidence="1" key="1">
    <citation type="submission" date="2021-01" db="EMBL/GenBank/DDBJ databases">
        <title>Active Sulfur Cycling in an Early Earth Analoge.</title>
        <authorList>
            <person name="Hahn C.R."/>
            <person name="Youssef N.H."/>
            <person name="Elshahed M."/>
        </authorList>
    </citation>
    <scope>NUCLEOTIDE SEQUENCE</scope>
    <source>
        <strain evidence="1">Zod_Metabat.1151</strain>
    </source>
</reference>
<protein>
    <submittedName>
        <fullName evidence="1">Uncharacterized protein</fullName>
    </submittedName>
</protein>
<sequence>MPKLSSPEISRRAKALHKATAKHGITAKGARYLTTAKSITLEKARGRIQRMREANAPVNRLTYVLSLTEPKFQQYLERFSSKHRLTPHQQQLFNFLKEKGIGEKRILELVKRGKGRPVTFSALKTKVAFFESIKLDPKRYGVERIPPAYYQAALGLPLRDLKKGKIKRNVLQPLENAHAAEILKKVLPKWRRMGDLKERMGAAKLLRKVLAAREKGIKPTYTVLLGHSTESISNFRVPTMDSLDSIALSNHIERARGLNKSEEGNRARWAILDEAVKRPHLAVNRGWLLNNLPEKTGLSQTRLETGLHELQDIGAISRQNGHISISRTFRTGTMGTEQHRAALLKRTSSISRKVKAAIERKKQRQRAKQASSP</sequence>
<gene>
    <name evidence="1" type="ORF">JW744_01460</name>
</gene>
<organism evidence="1 2">
    <name type="scientific">Candidatus Iainarchaeum sp</name>
    <dbReference type="NCBI Taxonomy" id="3101447"/>
    <lineage>
        <taxon>Archaea</taxon>
        <taxon>Candidatus Iainarchaeota</taxon>
        <taxon>Candidatus Iainarchaeia</taxon>
        <taxon>Candidatus Iainarchaeales</taxon>
        <taxon>Candidatus Iainarchaeaceae</taxon>
        <taxon>Candidatus Iainarchaeum</taxon>
    </lineage>
</organism>
<dbReference type="AlphaFoldDB" id="A0A939C6Z2"/>
<evidence type="ECO:0000313" key="2">
    <source>
        <dbReference type="Proteomes" id="UP000809243"/>
    </source>
</evidence>
<dbReference type="Proteomes" id="UP000809243">
    <property type="component" value="Unassembled WGS sequence"/>
</dbReference>
<evidence type="ECO:0000313" key="1">
    <source>
        <dbReference type="EMBL" id="MBN2067114.1"/>
    </source>
</evidence>
<comment type="caution">
    <text evidence="1">The sequence shown here is derived from an EMBL/GenBank/DDBJ whole genome shotgun (WGS) entry which is preliminary data.</text>
</comment>
<proteinExistence type="predicted"/>
<accession>A0A939C6Z2</accession>